<dbReference type="GO" id="GO:0043810">
    <property type="term" value="F:ornithine-acyl [acyl carrier protein] N-acyltransferase activity"/>
    <property type="evidence" value="ECO:0007669"/>
    <property type="project" value="UniProtKB-EC"/>
</dbReference>
<keyword evidence="3 11" id="KW-0808">Transferase</keyword>
<dbReference type="EC" id="2.3.2.30" evidence="7"/>
<keyword evidence="12" id="KW-1185">Reference proteome</keyword>
<evidence type="ECO:0000256" key="9">
    <source>
        <dbReference type="ARBA" id="ARBA00045724"/>
    </source>
</evidence>
<comment type="pathway">
    <text evidence="1">Lipid metabolism.</text>
</comment>
<evidence type="ECO:0000256" key="1">
    <source>
        <dbReference type="ARBA" id="ARBA00005189"/>
    </source>
</evidence>
<evidence type="ECO:0000313" key="12">
    <source>
        <dbReference type="Proteomes" id="UP000294547"/>
    </source>
</evidence>
<comment type="function">
    <text evidence="9">Catalyzes the first step in the biosynthesis of ornithine lipids, which are phosphorus-free membrane lipids. Catalyzes the 3-hydroxyacyl-acyl carrier protein-dependent acylation of ornithine to form lyso-ornithine lipid (LOL).</text>
</comment>
<dbReference type="InterPro" id="IPR016181">
    <property type="entry name" value="Acyl_CoA_acyltransferase"/>
</dbReference>
<keyword evidence="5 11" id="KW-0012">Acyltransferase</keyword>
<sequence length="330" mass="36307">MEKKSDPARVGAMARMLSPARALAPKALARRFAPLIAAPGSVPVSLPNLLRADAIRRPQPETLGRIGPLEVRLARSQGEIRAAQALRYAVFYEEMAAIADPATLASRRDRDAFDAVCDHLLVLDHDDVLQRRFRKPMPRIVGTYRLLRQEVAEARQGFYSAGEFDLAPLVARHRDLRFLELGRSCVLKPYRNKRTVELLWHGIWSYVLSHGLDVMIGCASLEGTDPAALALPLSFLHHNAGAAGEWAVSALPERRVDMNLMPREAIDTRAALHALPPLIKGYLRLGARIGDGAVVDRQFGTTDVMIVLPVSAISSRYVSYYGADAGRHAA</sequence>
<evidence type="ECO:0000256" key="4">
    <source>
        <dbReference type="ARBA" id="ARBA00023098"/>
    </source>
</evidence>
<dbReference type="AlphaFoldDB" id="A0A4R6RFY1"/>
<dbReference type="Gene3D" id="3.40.630.30">
    <property type="match status" value="1"/>
</dbReference>
<name>A0A4R6RFY1_9HYPH</name>
<protein>
    <recommendedName>
        <fullName evidence="8">L-ornithine N(alpha)-acyltransferase</fullName>
        <ecNumber evidence="7">2.3.2.30</ecNumber>
    </recommendedName>
</protein>
<evidence type="ECO:0000256" key="7">
    <source>
        <dbReference type="ARBA" id="ARBA00039058"/>
    </source>
</evidence>
<evidence type="ECO:0000256" key="10">
    <source>
        <dbReference type="ARBA" id="ARBA00047785"/>
    </source>
</evidence>
<gene>
    <name evidence="11" type="ORF">EDD54_1860</name>
</gene>
<comment type="catalytic activity">
    <reaction evidence="10">
        <text>a (3R)-hydroxyacyl-[ACP] + L-ornithine = a lyso-ornithine lipid + holo-[ACP] + H(+)</text>
        <dbReference type="Rhea" id="RHEA:20633"/>
        <dbReference type="Rhea" id="RHEA-COMP:9685"/>
        <dbReference type="Rhea" id="RHEA-COMP:9945"/>
        <dbReference type="ChEBI" id="CHEBI:15378"/>
        <dbReference type="ChEBI" id="CHEBI:46911"/>
        <dbReference type="ChEBI" id="CHEBI:64479"/>
        <dbReference type="ChEBI" id="CHEBI:78827"/>
        <dbReference type="ChEBI" id="CHEBI:138482"/>
        <dbReference type="EC" id="2.3.2.30"/>
    </reaction>
    <physiologicalReaction direction="left-to-right" evidence="10">
        <dbReference type="Rhea" id="RHEA:20634"/>
    </physiologicalReaction>
</comment>
<dbReference type="SUPFAM" id="SSF55729">
    <property type="entry name" value="Acyl-CoA N-acyltransferases (Nat)"/>
    <property type="match status" value="1"/>
</dbReference>
<dbReference type="GO" id="GO:0006629">
    <property type="term" value="P:lipid metabolic process"/>
    <property type="evidence" value="ECO:0007669"/>
    <property type="project" value="UniProtKB-KW"/>
</dbReference>
<evidence type="ECO:0000256" key="8">
    <source>
        <dbReference type="ARBA" id="ARBA00039866"/>
    </source>
</evidence>
<keyword evidence="2" id="KW-0444">Lipid biosynthesis</keyword>
<evidence type="ECO:0000256" key="3">
    <source>
        <dbReference type="ARBA" id="ARBA00022679"/>
    </source>
</evidence>
<dbReference type="PANTHER" id="PTHR37323:SF1">
    <property type="entry name" value="L-ORNITHINE N(ALPHA)-ACYLTRANSFERASE"/>
    <property type="match status" value="1"/>
</dbReference>
<evidence type="ECO:0000256" key="6">
    <source>
        <dbReference type="ARBA" id="ARBA00038095"/>
    </source>
</evidence>
<reference evidence="11 12" key="1">
    <citation type="submission" date="2019-03" db="EMBL/GenBank/DDBJ databases">
        <title>Genomic Encyclopedia of Type Strains, Phase IV (KMG-IV): sequencing the most valuable type-strain genomes for metagenomic binning, comparative biology and taxonomic classification.</title>
        <authorList>
            <person name="Goeker M."/>
        </authorList>
    </citation>
    <scope>NUCLEOTIDE SEQUENCE [LARGE SCALE GENOMIC DNA]</scope>
    <source>
        <strain evidence="11 12">DSM 102969</strain>
    </source>
</reference>
<dbReference type="EMBL" id="SNXY01000007">
    <property type="protein sequence ID" value="TDP85015.1"/>
    <property type="molecule type" value="Genomic_DNA"/>
</dbReference>
<dbReference type="Proteomes" id="UP000294547">
    <property type="component" value="Unassembled WGS sequence"/>
</dbReference>
<evidence type="ECO:0000313" key="11">
    <source>
        <dbReference type="EMBL" id="TDP85015.1"/>
    </source>
</evidence>
<accession>A0A4R6RFY1</accession>
<dbReference type="InterPro" id="IPR052351">
    <property type="entry name" value="Ornithine_N-alpha-AT"/>
</dbReference>
<dbReference type="PANTHER" id="PTHR37323">
    <property type="entry name" value="GCN5-RELATED N-ACETYLTRANSFERASE"/>
    <property type="match status" value="1"/>
</dbReference>
<evidence type="ECO:0000256" key="5">
    <source>
        <dbReference type="ARBA" id="ARBA00023315"/>
    </source>
</evidence>
<dbReference type="Pfam" id="PF13444">
    <property type="entry name" value="Acetyltransf_5"/>
    <property type="match status" value="1"/>
</dbReference>
<evidence type="ECO:0000256" key="2">
    <source>
        <dbReference type="ARBA" id="ARBA00022516"/>
    </source>
</evidence>
<proteinExistence type="inferred from homology"/>
<comment type="caution">
    <text evidence="11">The sequence shown here is derived from an EMBL/GenBank/DDBJ whole genome shotgun (WGS) entry which is preliminary data.</text>
</comment>
<organism evidence="11 12">
    <name type="scientific">Oharaeibacter diazotrophicus</name>
    <dbReference type="NCBI Taxonomy" id="1920512"/>
    <lineage>
        <taxon>Bacteria</taxon>
        <taxon>Pseudomonadati</taxon>
        <taxon>Pseudomonadota</taxon>
        <taxon>Alphaproteobacteria</taxon>
        <taxon>Hyphomicrobiales</taxon>
        <taxon>Pleomorphomonadaceae</taxon>
        <taxon>Oharaeibacter</taxon>
    </lineage>
</organism>
<comment type="similarity">
    <text evidence="6">Belongs to the acetyltransferase family. OlsB subfamily.</text>
</comment>
<keyword evidence="4" id="KW-0443">Lipid metabolism</keyword>